<evidence type="ECO:0000313" key="1">
    <source>
        <dbReference type="EMBL" id="GJG59927.1"/>
    </source>
</evidence>
<comment type="caution">
    <text evidence="1">The sequence shown here is derived from an EMBL/GenBank/DDBJ whole genome shotgun (WGS) entry which is preliminary data.</text>
</comment>
<keyword evidence="2" id="KW-1185">Reference proteome</keyword>
<dbReference type="Proteomes" id="UP000825483">
    <property type="component" value="Unassembled WGS sequence"/>
</dbReference>
<protein>
    <submittedName>
        <fullName evidence="1">Uncharacterized protein</fullName>
    </submittedName>
</protein>
<evidence type="ECO:0000313" key="2">
    <source>
        <dbReference type="Proteomes" id="UP000825483"/>
    </source>
</evidence>
<organism evidence="1 2">
    <name type="scientific">Prevotella lacticifex</name>
    <dbReference type="NCBI Taxonomy" id="2854755"/>
    <lineage>
        <taxon>Bacteria</taxon>
        <taxon>Pseudomonadati</taxon>
        <taxon>Bacteroidota</taxon>
        <taxon>Bacteroidia</taxon>
        <taxon>Bacteroidales</taxon>
        <taxon>Prevotellaceae</taxon>
        <taxon>Prevotella</taxon>
    </lineage>
</organism>
<name>A0A9R1CCF0_9BACT</name>
<dbReference type="EMBL" id="BPUB01000002">
    <property type="protein sequence ID" value="GJG59927.1"/>
    <property type="molecule type" value="Genomic_DNA"/>
</dbReference>
<accession>A0A9R1CCF0</accession>
<gene>
    <name evidence="1" type="ORF">PRLR5076_27780</name>
</gene>
<sequence length="60" mass="7090">MDKTLYSLKIRKKELTIGVDNLMTDVNNGKSKKKDKKFCTFPRHIIPLHTFSLKLKKERI</sequence>
<proteinExistence type="predicted"/>
<dbReference type="AlphaFoldDB" id="A0A9R1CCF0"/>
<reference evidence="1" key="1">
    <citation type="journal article" date="2022" name="Int. J. Syst. Evol. Microbiol.">
        <title>Prevotella lacticifex sp. nov., isolated from the rumen of cows.</title>
        <authorList>
            <person name="Shinkai T."/>
            <person name="Ikeyama N."/>
            <person name="Kumagai M."/>
            <person name="Ohmori H."/>
            <person name="Sakamoto M."/>
            <person name="Ohkuma M."/>
            <person name="Mitsumori M."/>
        </authorList>
    </citation>
    <scope>NUCLEOTIDE SEQUENCE</scope>
    <source>
        <strain evidence="1">R5076</strain>
    </source>
</reference>